<feature type="domain" description="Cystatin" evidence="4">
    <location>
        <begin position="38"/>
        <end position="108"/>
    </location>
</feature>
<reference evidence="5" key="2">
    <citation type="submission" date="2023-05" db="EMBL/GenBank/DDBJ databases">
        <authorList>
            <person name="Schelkunov M.I."/>
        </authorList>
    </citation>
    <scope>NUCLEOTIDE SEQUENCE</scope>
    <source>
        <strain evidence="5">Hsosn_3</strain>
        <tissue evidence="5">Leaf</tissue>
    </source>
</reference>
<feature type="signal peptide" evidence="3">
    <location>
        <begin position="1"/>
        <end position="24"/>
    </location>
</feature>
<gene>
    <name evidence="5" type="ORF">POM88_014892</name>
</gene>
<dbReference type="CDD" id="cd00042">
    <property type="entry name" value="CY"/>
    <property type="match status" value="1"/>
</dbReference>
<dbReference type="SUPFAM" id="SSF54403">
    <property type="entry name" value="Cystatin/monellin"/>
    <property type="match status" value="1"/>
</dbReference>
<dbReference type="InterPro" id="IPR000010">
    <property type="entry name" value="Cystatin_dom"/>
</dbReference>
<dbReference type="Proteomes" id="UP001237642">
    <property type="component" value="Unassembled WGS sequence"/>
</dbReference>
<dbReference type="GO" id="GO:0004869">
    <property type="term" value="F:cysteine-type endopeptidase inhibitor activity"/>
    <property type="evidence" value="ECO:0007669"/>
    <property type="project" value="UniProtKB-KW"/>
</dbReference>
<dbReference type="Pfam" id="PF00031">
    <property type="entry name" value="Cystatin"/>
    <property type="match status" value="1"/>
</dbReference>
<evidence type="ECO:0000313" key="6">
    <source>
        <dbReference type="Proteomes" id="UP001237642"/>
    </source>
</evidence>
<keyword evidence="3" id="KW-0732">Signal</keyword>
<dbReference type="InterPro" id="IPR046350">
    <property type="entry name" value="Cystatin_sf"/>
</dbReference>
<keyword evidence="1 3" id="KW-0646">Protease inhibitor</keyword>
<dbReference type="Gene3D" id="3.10.450.10">
    <property type="match status" value="1"/>
</dbReference>
<dbReference type="PANTHER" id="PTHR11413">
    <property type="entry name" value="CYSTATIN FAMILY MEMBER"/>
    <property type="match status" value="1"/>
</dbReference>
<evidence type="ECO:0000259" key="4">
    <source>
        <dbReference type="SMART" id="SM00043"/>
    </source>
</evidence>
<feature type="chain" id="PRO_5041782501" description="Cysteine proteinase inhibitor" evidence="3">
    <location>
        <begin position="25"/>
        <end position="110"/>
    </location>
</feature>
<dbReference type="PROSITE" id="PS00287">
    <property type="entry name" value="CYSTATIN"/>
    <property type="match status" value="1"/>
</dbReference>
<dbReference type="AlphaFoldDB" id="A0AAD8IKK6"/>
<keyword evidence="6" id="KW-1185">Reference proteome</keyword>
<name>A0AAD8IKK6_9APIA</name>
<evidence type="ECO:0000256" key="1">
    <source>
        <dbReference type="ARBA" id="ARBA00022690"/>
    </source>
</evidence>
<organism evidence="5 6">
    <name type="scientific">Heracleum sosnowskyi</name>
    <dbReference type="NCBI Taxonomy" id="360622"/>
    <lineage>
        <taxon>Eukaryota</taxon>
        <taxon>Viridiplantae</taxon>
        <taxon>Streptophyta</taxon>
        <taxon>Embryophyta</taxon>
        <taxon>Tracheophyta</taxon>
        <taxon>Spermatophyta</taxon>
        <taxon>Magnoliopsida</taxon>
        <taxon>eudicotyledons</taxon>
        <taxon>Gunneridae</taxon>
        <taxon>Pentapetalae</taxon>
        <taxon>asterids</taxon>
        <taxon>campanulids</taxon>
        <taxon>Apiales</taxon>
        <taxon>Apiaceae</taxon>
        <taxon>Apioideae</taxon>
        <taxon>apioid superclade</taxon>
        <taxon>Tordylieae</taxon>
        <taxon>Tordyliinae</taxon>
        <taxon>Heracleum</taxon>
    </lineage>
</organism>
<accession>A0AAD8IKK6</accession>
<dbReference type="EMBL" id="JAUIZM010000004">
    <property type="protein sequence ID" value="KAK1386714.1"/>
    <property type="molecule type" value="Genomic_DNA"/>
</dbReference>
<evidence type="ECO:0000256" key="3">
    <source>
        <dbReference type="RuleBase" id="RU362130"/>
    </source>
</evidence>
<dbReference type="SMART" id="SM00043">
    <property type="entry name" value="CY"/>
    <property type="match status" value="1"/>
</dbReference>
<evidence type="ECO:0000256" key="2">
    <source>
        <dbReference type="ARBA" id="ARBA00022704"/>
    </source>
</evidence>
<sequence length="110" mass="12386">MNKITPVSLVLILLFACYFESGLCRDIQLIRMISKNKTLLGGLKPVSQNSNEIDSIARFAVLEHNKKQNSLLEFGRVVKAKEQVVAGTMYHLTLEAIDSVLYEVTEQFLV</sequence>
<comment type="caution">
    <text evidence="5">The sequence shown here is derived from an EMBL/GenBank/DDBJ whole genome shotgun (WGS) entry which is preliminary data.</text>
</comment>
<keyword evidence="2 3" id="KW-0789">Thiol protease inhibitor</keyword>
<reference evidence="5" key="1">
    <citation type="submission" date="2023-02" db="EMBL/GenBank/DDBJ databases">
        <title>Genome of toxic invasive species Heracleum sosnowskyi carries increased number of genes despite the absence of recent whole-genome duplications.</title>
        <authorList>
            <person name="Schelkunov M."/>
            <person name="Shtratnikova V."/>
            <person name="Makarenko M."/>
            <person name="Klepikova A."/>
            <person name="Omelchenko D."/>
            <person name="Novikova G."/>
            <person name="Obukhova E."/>
            <person name="Bogdanov V."/>
            <person name="Penin A."/>
            <person name="Logacheva M."/>
        </authorList>
    </citation>
    <scope>NUCLEOTIDE SEQUENCE</scope>
    <source>
        <strain evidence="5">Hsosn_3</strain>
        <tissue evidence="5">Leaf</tissue>
    </source>
</reference>
<dbReference type="InterPro" id="IPR018073">
    <property type="entry name" value="Prot_inh_cystat_CS"/>
</dbReference>
<dbReference type="PANTHER" id="PTHR11413:SF103">
    <property type="entry name" value="CYSTEINE PROTEINASE INHIBITOR 12"/>
    <property type="match status" value="1"/>
</dbReference>
<dbReference type="InterPro" id="IPR027214">
    <property type="entry name" value="Cystatin"/>
</dbReference>
<proteinExistence type="inferred from homology"/>
<evidence type="ECO:0000313" key="5">
    <source>
        <dbReference type="EMBL" id="KAK1386714.1"/>
    </source>
</evidence>
<protein>
    <recommendedName>
        <fullName evidence="3">Cysteine proteinase inhibitor</fullName>
    </recommendedName>
</protein>
<comment type="similarity">
    <text evidence="3">Belongs to the cystatin family. Phytocystatin subfamily.</text>
</comment>
<dbReference type="PROSITE" id="PS51257">
    <property type="entry name" value="PROKAR_LIPOPROTEIN"/>
    <property type="match status" value="1"/>
</dbReference>